<protein>
    <submittedName>
        <fullName evidence="2">SpoVA/SpoVAEb family sporulation membrane protein</fullName>
    </submittedName>
</protein>
<sequence length="117" mass="11894">MFIKAFAVGGAICTIAQIIINITDITAGKILVYFMLAGVVLTAVGAYQPLVDFAGAGATVPISGFGYLLANGAIKGAERGLFYALTGALSAASAGVTAAVVFSFLASLIFRARTKQN</sequence>
<keyword evidence="1" id="KW-0812">Transmembrane</keyword>
<reference evidence="2" key="2">
    <citation type="journal article" date="2021" name="PeerJ">
        <title>Extensive microbial diversity within the chicken gut microbiome revealed by metagenomics and culture.</title>
        <authorList>
            <person name="Gilroy R."/>
            <person name="Ravi A."/>
            <person name="Getino M."/>
            <person name="Pursley I."/>
            <person name="Horton D.L."/>
            <person name="Alikhan N.F."/>
            <person name="Baker D."/>
            <person name="Gharbi K."/>
            <person name="Hall N."/>
            <person name="Watson M."/>
            <person name="Adriaenssens E.M."/>
            <person name="Foster-Nyarko E."/>
            <person name="Jarju S."/>
            <person name="Secka A."/>
            <person name="Antonio M."/>
            <person name="Oren A."/>
            <person name="Chaudhuri R.R."/>
            <person name="La Ragione R."/>
            <person name="Hildebrand F."/>
            <person name="Pallen M.J."/>
        </authorList>
    </citation>
    <scope>NUCLEOTIDE SEQUENCE</scope>
    <source>
        <strain evidence="2">ChiW16-3235</strain>
    </source>
</reference>
<gene>
    <name evidence="2" type="ORF">IAB94_01945</name>
</gene>
<keyword evidence="1" id="KW-0472">Membrane</keyword>
<evidence type="ECO:0000256" key="1">
    <source>
        <dbReference type="SAM" id="Phobius"/>
    </source>
</evidence>
<organism evidence="2 3">
    <name type="scientific">Candidatus Coproplasma avicola</name>
    <dbReference type="NCBI Taxonomy" id="2840744"/>
    <lineage>
        <taxon>Bacteria</taxon>
        <taxon>Bacillati</taxon>
        <taxon>Bacillota</taxon>
        <taxon>Clostridia</taxon>
        <taxon>Eubacteriales</taxon>
        <taxon>Candidatus Coproplasma</taxon>
    </lineage>
</organism>
<dbReference type="PANTHER" id="PTHR38450">
    <property type="entry name" value="STAGE V SPORULATION PROTEIN AC-RELATED"/>
    <property type="match status" value="1"/>
</dbReference>
<name>A0A9D1E5B8_9FIRM</name>
<dbReference type="InterPro" id="IPR005562">
    <property type="entry name" value="SpoVA"/>
</dbReference>
<dbReference type="AlphaFoldDB" id="A0A9D1E5B8"/>
<evidence type="ECO:0000313" key="3">
    <source>
        <dbReference type="Proteomes" id="UP000823913"/>
    </source>
</evidence>
<keyword evidence="1" id="KW-1133">Transmembrane helix</keyword>
<evidence type="ECO:0000313" key="2">
    <source>
        <dbReference type="EMBL" id="HIR66792.1"/>
    </source>
</evidence>
<dbReference type="Pfam" id="PF03862">
    <property type="entry name" value="SpoVAC_SpoVAEB"/>
    <property type="match status" value="1"/>
</dbReference>
<dbReference type="EMBL" id="DVHK01000047">
    <property type="protein sequence ID" value="HIR66792.1"/>
    <property type="molecule type" value="Genomic_DNA"/>
</dbReference>
<comment type="caution">
    <text evidence="2">The sequence shown here is derived from an EMBL/GenBank/DDBJ whole genome shotgun (WGS) entry which is preliminary data.</text>
</comment>
<feature type="transmembrane region" description="Helical" evidence="1">
    <location>
        <begin position="30"/>
        <end position="47"/>
    </location>
</feature>
<dbReference type="Proteomes" id="UP000823913">
    <property type="component" value="Unassembled WGS sequence"/>
</dbReference>
<dbReference type="PANTHER" id="PTHR38450:SF2">
    <property type="entry name" value="STAGE V SPORULATION PROTEIN AEB"/>
    <property type="match status" value="1"/>
</dbReference>
<feature type="transmembrane region" description="Helical" evidence="1">
    <location>
        <begin position="82"/>
        <end position="110"/>
    </location>
</feature>
<proteinExistence type="predicted"/>
<reference evidence="2" key="1">
    <citation type="submission" date="2020-10" db="EMBL/GenBank/DDBJ databases">
        <authorList>
            <person name="Gilroy R."/>
        </authorList>
    </citation>
    <scope>NUCLEOTIDE SEQUENCE</scope>
    <source>
        <strain evidence="2">ChiW16-3235</strain>
    </source>
</reference>
<accession>A0A9D1E5B8</accession>
<feature type="transmembrane region" description="Helical" evidence="1">
    <location>
        <begin position="6"/>
        <end position="23"/>
    </location>
</feature>